<proteinExistence type="predicted"/>
<gene>
    <name evidence="2" type="ORF">LCGC14_0239320</name>
</gene>
<protein>
    <recommendedName>
        <fullName evidence="1">Glycosyltransferase subfamily 4-like N-terminal domain-containing protein</fullName>
    </recommendedName>
</protein>
<dbReference type="EMBL" id="LAZR01000119">
    <property type="protein sequence ID" value="KKN89425.1"/>
    <property type="molecule type" value="Genomic_DNA"/>
</dbReference>
<dbReference type="Gene3D" id="3.40.50.2000">
    <property type="entry name" value="Glycogen Phosphorylase B"/>
    <property type="match status" value="2"/>
</dbReference>
<dbReference type="GO" id="GO:0016757">
    <property type="term" value="F:glycosyltransferase activity"/>
    <property type="evidence" value="ECO:0007669"/>
    <property type="project" value="TreeGrafter"/>
</dbReference>
<organism evidence="2">
    <name type="scientific">marine sediment metagenome</name>
    <dbReference type="NCBI Taxonomy" id="412755"/>
    <lineage>
        <taxon>unclassified sequences</taxon>
        <taxon>metagenomes</taxon>
        <taxon>ecological metagenomes</taxon>
    </lineage>
</organism>
<sequence>MTWLFVTSRFPWPLTHGTWLRVYHLTAELAGQGDRVSVLSYPPSAQAGRAYAAIGVDLPSGPTGQPSNHGPARSWLSPHVFDSALAGSVADSAGDFDTVVLVREKTLQYSPEARRAATVVVDMVDDPVLERSRHPSGGPGKRARLAVFRFRQSRCERRFSGDVDRFVFVSPNDAEAFAHRRAGAEVACAPNGVDTDYFSPAAAAGCGDQGASTVVFLGNMAHEPNEQAATFLIRQIAPSVWAARPETRFLIVGANPSVAVLSLKSDHVTVTGYVADVRPYLKAASVVALPMQSGTGIKNKLLEAWAMGCPVTATSLACQGLPASHGENVLIADSAKTHADAICRLIADQPYRRRLGAAGRKTVEETLTWSHAADQFRRACTKGAQG</sequence>
<dbReference type="SUPFAM" id="SSF53756">
    <property type="entry name" value="UDP-Glycosyltransferase/glycogen phosphorylase"/>
    <property type="match status" value="1"/>
</dbReference>
<dbReference type="CDD" id="cd03801">
    <property type="entry name" value="GT4_PimA-like"/>
    <property type="match status" value="1"/>
</dbReference>
<comment type="caution">
    <text evidence="2">The sequence shown here is derived from an EMBL/GenBank/DDBJ whole genome shotgun (WGS) entry which is preliminary data.</text>
</comment>
<accession>A0A0F9U877</accession>
<evidence type="ECO:0000259" key="1">
    <source>
        <dbReference type="Pfam" id="PF13439"/>
    </source>
</evidence>
<reference evidence="2" key="1">
    <citation type="journal article" date="2015" name="Nature">
        <title>Complex archaea that bridge the gap between prokaryotes and eukaryotes.</title>
        <authorList>
            <person name="Spang A."/>
            <person name="Saw J.H."/>
            <person name="Jorgensen S.L."/>
            <person name="Zaremba-Niedzwiedzka K."/>
            <person name="Martijn J."/>
            <person name="Lind A.E."/>
            <person name="van Eijk R."/>
            <person name="Schleper C."/>
            <person name="Guy L."/>
            <person name="Ettema T.J."/>
        </authorList>
    </citation>
    <scope>NUCLEOTIDE SEQUENCE</scope>
</reference>
<dbReference type="Pfam" id="PF13692">
    <property type="entry name" value="Glyco_trans_1_4"/>
    <property type="match status" value="1"/>
</dbReference>
<evidence type="ECO:0000313" key="2">
    <source>
        <dbReference type="EMBL" id="KKN89425.1"/>
    </source>
</evidence>
<dbReference type="Pfam" id="PF13439">
    <property type="entry name" value="Glyco_transf_4"/>
    <property type="match status" value="1"/>
</dbReference>
<name>A0A0F9U877_9ZZZZ</name>
<dbReference type="PANTHER" id="PTHR12526:SF600">
    <property type="entry name" value="GLYCOSYL TRANSFERASE GROUP 1"/>
    <property type="match status" value="1"/>
</dbReference>
<dbReference type="AlphaFoldDB" id="A0A0F9U877"/>
<dbReference type="PANTHER" id="PTHR12526">
    <property type="entry name" value="GLYCOSYLTRANSFERASE"/>
    <property type="match status" value="1"/>
</dbReference>
<dbReference type="InterPro" id="IPR028098">
    <property type="entry name" value="Glyco_trans_4-like_N"/>
</dbReference>
<feature type="domain" description="Glycosyltransferase subfamily 4-like N-terminal" evidence="1">
    <location>
        <begin position="20"/>
        <end position="196"/>
    </location>
</feature>